<protein>
    <submittedName>
        <fullName evidence="1">DUF4355 domain-containing protein</fullName>
    </submittedName>
</protein>
<dbReference type="RefSeq" id="WP_267301556.1">
    <property type="nucleotide sequence ID" value="NZ_JAOQJZ010000012.1"/>
</dbReference>
<evidence type="ECO:0000313" key="2">
    <source>
        <dbReference type="Proteomes" id="UP001208131"/>
    </source>
</evidence>
<keyword evidence="2" id="KW-1185">Reference proteome</keyword>
<evidence type="ECO:0000313" key="1">
    <source>
        <dbReference type="EMBL" id="MCU6706418.1"/>
    </source>
</evidence>
<dbReference type="AlphaFoldDB" id="A0AAE3IHK7"/>
<accession>A0AAE3IHK7</accession>
<dbReference type="Proteomes" id="UP001208131">
    <property type="component" value="Unassembled WGS sequence"/>
</dbReference>
<dbReference type="Pfam" id="PF14265">
    <property type="entry name" value="DUF4355"/>
    <property type="match status" value="1"/>
</dbReference>
<dbReference type="InterPro" id="IPR025580">
    <property type="entry name" value="Gp46"/>
</dbReference>
<name>A0AAE3IHK7_9FIRM</name>
<sequence>MAEFEAITTQEAFDNAIKARLDRNTDTVKKQFEGYISPDDFKTKTADLNGKITDLTGKLAEKDTAIADLTAKNKAYETSSVKMRIAHENGIPYELANKLSGDTEEAIKKDAETFAKFIGKKQTAPLGHAEHNHADGKNAAYKSLLAGLIK</sequence>
<reference evidence="1 2" key="1">
    <citation type="journal article" date="2021" name="ISME Commun">
        <title>Automated analysis of genomic sequences facilitates high-throughput and comprehensive description of bacteria.</title>
        <authorList>
            <person name="Hitch T.C.A."/>
        </authorList>
    </citation>
    <scope>NUCLEOTIDE SEQUENCE [LARGE SCALE GENOMIC DNA]</scope>
    <source>
        <strain evidence="1 2">Sanger_31</strain>
    </source>
</reference>
<proteinExistence type="predicted"/>
<dbReference type="EMBL" id="JAOQJZ010000012">
    <property type="protein sequence ID" value="MCU6706418.1"/>
    <property type="molecule type" value="Genomic_DNA"/>
</dbReference>
<gene>
    <name evidence="1" type="ORF">OCV57_10860</name>
</gene>
<comment type="caution">
    <text evidence="1">The sequence shown here is derived from an EMBL/GenBank/DDBJ whole genome shotgun (WGS) entry which is preliminary data.</text>
</comment>
<organism evidence="1 2">
    <name type="scientific">Hominimerdicola aceti</name>
    <dbReference type="NCBI Taxonomy" id="2981726"/>
    <lineage>
        <taxon>Bacteria</taxon>
        <taxon>Bacillati</taxon>
        <taxon>Bacillota</taxon>
        <taxon>Clostridia</taxon>
        <taxon>Eubacteriales</taxon>
        <taxon>Oscillospiraceae</taxon>
        <taxon>Hominimerdicola</taxon>
    </lineage>
</organism>